<sequence>MDDNLLLLRSGDATLALARRGAEPRSWRVSGQELLWNADPAWWPRSSPVLFPVVGWCRGKEIRHEGRAYPMDVHGFAADSLFEAAPRGPDGASLTLRDSGESRARFPFPFRLTLTYRLWPRGFSARFEIHNPGARPLPYAVGLHPGFLWDPDEPGAEGHSLRFGREERPEVPEIAPGGLFSAQWRAVPLDGRRLPLGRALLAREAVCFLGLRSRAVCFRNGARGGILLRLEDFPHLALWSPPGAPFLCLEAWTGHGDPEGFTGELSAKPSMRWLPPGGTGRHRVSFRFLPPAGPGPAG</sequence>
<organism evidence="1 2">
    <name type="scientific">Teichococcus rhizosphaerae</name>
    <dbReference type="NCBI Taxonomy" id="1335062"/>
    <lineage>
        <taxon>Bacteria</taxon>
        <taxon>Pseudomonadati</taxon>
        <taxon>Pseudomonadota</taxon>
        <taxon>Alphaproteobacteria</taxon>
        <taxon>Acetobacterales</taxon>
        <taxon>Roseomonadaceae</taxon>
        <taxon>Roseomonas</taxon>
    </lineage>
</organism>
<dbReference type="InterPro" id="IPR011013">
    <property type="entry name" value="Gal_mutarotase_sf_dom"/>
</dbReference>
<gene>
    <name evidence="1" type="ORF">CR162_08090</name>
</gene>
<dbReference type="Proteomes" id="UP000223527">
    <property type="component" value="Unassembled WGS sequence"/>
</dbReference>
<comment type="caution">
    <text evidence="1">The sequence shown here is derived from an EMBL/GenBank/DDBJ whole genome shotgun (WGS) entry which is preliminary data.</text>
</comment>
<dbReference type="Gene3D" id="2.70.98.10">
    <property type="match status" value="1"/>
</dbReference>
<dbReference type="AlphaFoldDB" id="A0A2C7A5S1"/>
<dbReference type="RefSeq" id="WP_099095034.1">
    <property type="nucleotide sequence ID" value="NZ_PDNU01000010.1"/>
</dbReference>
<evidence type="ECO:0000313" key="2">
    <source>
        <dbReference type="Proteomes" id="UP000223527"/>
    </source>
</evidence>
<dbReference type="GO" id="GO:0030246">
    <property type="term" value="F:carbohydrate binding"/>
    <property type="evidence" value="ECO:0007669"/>
    <property type="project" value="InterPro"/>
</dbReference>
<dbReference type="SUPFAM" id="SSF74650">
    <property type="entry name" value="Galactose mutarotase-like"/>
    <property type="match status" value="1"/>
</dbReference>
<dbReference type="OrthoDB" id="9795355at2"/>
<protein>
    <submittedName>
        <fullName evidence="1">Aldose epimerase</fullName>
    </submittedName>
</protein>
<proteinExistence type="predicted"/>
<dbReference type="InterPro" id="IPR008183">
    <property type="entry name" value="Aldose_1/G6P_1-epimerase"/>
</dbReference>
<dbReference type="GO" id="GO:0005975">
    <property type="term" value="P:carbohydrate metabolic process"/>
    <property type="evidence" value="ECO:0007669"/>
    <property type="project" value="InterPro"/>
</dbReference>
<dbReference type="CDD" id="cd09024">
    <property type="entry name" value="Aldose_epim_lacX"/>
    <property type="match status" value="1"/>
</dbReference>
<name>A0A2C7A5S1_9PROT</name>
<dbReference type="EMBL" id="PDNU01000010">
    <property type="protein sequence ID" value="PHK95438.1"/>
    <property type="molecule type" value="Genomic_DNA"/>
</dbReference>
<dbReference type="InterPro" id="IPR037481">
    <property type="entry name" value="LacX"/>
</dbReference>
<keyword evidence="2" id="KW-1185">Reference proteome</keyword>
<reference evidence="1 2" key="1">
    <citation type="submission" date="2017-10" db="EMBL/GenBank/DDBJ databases">
        <authorList>
            <person name="Banno H."/>
            <person name="Chua N.-H."/>
        </authorList>
    </citation>
    <scope>NUCLEOTIDE SEQUENCE [LARGE SCALE GENOMIC DNA]</scope>
    <source>
        <strain evidence="1 2">YW11</strain>
    </source>
</reference>
<evidence type="ECO:0000313" key="1">
    <source>
        <dbReference type="EMBL" id="PHK95438.1"/>
    </source>
</evidence>
<dbReference type="InterPro" id="IPR014718">
    <property type="entry name" value="GH-type_carb-bd"/>
</dbReference>
<dbReference type="Pfam" id="PF01263">
    <property type="entry name" value="Aldose_epim"/>
    <property type="match status" value="1"/>
</dbReference>
<accession>A0A2C7A5S1</accession>
<dbReference type="GO" id="GO:0016853">
    <property type="term" value="F:isomerase activity"/>
    <property type="evidence" value="ECO:0007669"/>
    <property type="project" value="InterPro"/>
</dbReference>